<evidence type="ECO:0000313" key="6">
    <source>
        <dbReference type="EMBL" id="KAG5285202.1"/>
    </source>
</evidence>
<evidence type="ECO:0000256" key="2">
    <source>
        <dbReference type="ARBA" id="ARBA00022553"/>
    </source>
</evidence>
<protein>
    <submittedName>
        <fullName evidence="6">Uncharacterized protein</fullName>
    </submittedName>
</protein>
<keyword evidence="5" id="KW-0175">Coiled coil</keyword>
<evidence type="ECO:0000256" key="3">
    <source>
        <dbReference type="ARBA" id="ARBA00022737"/>
    </source>
</evidence>
<dbReference type="AlphaFoldDB" id="A0AAV6HI99"/>
<reference evidence="6 7" key="1">
    <citation type="submission" date="2020-10" db="EMBL/GenBank/DDBJ databases">
        <title>Chromosome-scale genome assembly of the Allis shad, Alosa alosa.</title>
        <authorList>
            <person name="Margot Z."/>
            <person name="Christophe K."/>
            <person name="Cabau C."/>
            <person name="Louis A."/>
            <person name="Berthelot C."/>
            <person name="Parey E."/>
            <person name="Roest Crollius H."/>
            <person name="Montfort J."/>
            <person name="Robinson-Rechavi M."/>
            <person name="Bucao C."/>
            <person name="Bouchez O."/>
            <person name="Gislard M."/>
            <person name="Lluch J."/>
            <person name="Milhes M."/>
            <person name="Lampietro C."/>
            <person name="Lopez Roques C."/>
            <person name="Donnadieu C."/>
            <person name="Braasch I."/>
            <person name="Desvignes T."/>
            <person name="Postlethwait J."/>
            <person name="Bobe J."/>
            <person name="Guiguen Y."/>
        </authorList>
    </citation>
    <scope>NUCLEOTIDE SEQUENCE [LARGE SCALE GENOMIC DNA]</scope>
    <source>
        <strain evidence="6">M-15738</strain>
        <tissue evidence="6">Blood</tissue>
    </source>
</reference>
<proteinExistence type="predicted"/>
<sequence>MAAGAGGDTALPGLQRAWRTEGGRAWAGDAAGLGASTRLRWRYRHCLALLTHVPLVKLLCEEAGEELHQVAPELFPSQLTAERTRLGQALDALNTWELTAHNNLQILEWEQLRGVHFLSECRAEERGGDAACWASSSKKGLAPGERAKAITRRQNVVLDKCDKRMESVSKARKALRSYVSVMGTAVIILQKAETSLLPTSWRQRTCLASQGRSLGGEALECDFQTHVSRLQTLAPQAACFCPDHVQRLQAGVLSHLLAAKKVVLETSEEICQQVRDAETALAECTGHNITTQQDCNAQRDKLKALLEEVESLPLTLEKLQEWCPVQGCRSNREEAVSALWGQVSRLQRCTQDLRARSDARSAEWTHITKSVEKASIVLEQVEAELPESGAEKLSIRFRLLAVPPSLEQAPPIPLCQELQAMQERYRSLRDKCMLGRRATLTELMEREKVRQELQGVRQWLVAAVTLFTALEEDPSTQQLQEVHSELCTQKAVLQRIMESLRMKYSDMYTLVPVEIEGPLQEVSSSLQEVEEQVLDMVEKSGPLHRLGARVAEIRAGLGSVQSRLKQRSASITEAEATQKIVWDELDVWHSRVACLEVDIQDLSEERPQEAQLLTDGLADTQHLHTLLTKQAEQRTTLLSKTVLDDSAQVRRTLQGFEGVLREMSEVCDVAALRDQLTAADQRVANMQTSFVGPLAQLENAAAEVDAIESEVKAMERDGSSAVRGILSPEGSITNIPKDKLKEARSRIELMKRTIVEIQSCREGLCLPEGAEQTLTVFRKAEQILLHLQQLEKLIPKQVDEEDTPTKEKSPP</sequence>
<name>A0AAV6HI99_9TELE</name>
<comment type="subcellular location">
    <subcellularLocation>
        <location evidence="1">Endomembrane system</location>
    </subcellularLocation>
</comment>
<evidence type="ECO:0000256" key="4">
    <source>
        <dbReference type="ARBA" id="ARBA00023136"/>
    </source>
</evidence>
<dbReference type="Proteomes" id="UP000823561">
    <property type="component" value="Chromosome 1"/>
</dbReference>
<keyword evidence="2" id="KW-0597">Phosphoprotein</keyword>
<keyword evidence="7" id="KW-1185">Reference proteome</keyword>
<evidence type="ECO:0000256" key="1">
    <source>
        <dbReference type="ARBA" id="ARBA00004308"/>
    </source>
</evidence>
<accession>A0AAV6HI99</accession>
<dbReference type="PANTHER" id="PTHR14514">
    <property type="entry name" value="PKA ANCHORING PROTEIN"/>
    <property type="match status" value="1"/>
</dbReference>
<gene>
    <name evidence="6" type="ORF">AALO_G00000700</name>
</gene>
<evidence type="ECO:0000256" key="5">
    <source>
        <dbReference type="SAM" id="Coils"/>
    </source>
</evidence>
<feature type="coiled-coil region" evidence="5">
    <location>
        <begin position="669"/>
        <end position="717"/>
    </location>
</feature>
<organism evidence="6 7">
    <name type="scientific">Alosa alosa</name>
    <name type="common">allis shad</name>
    <dbReference type="NCBI Taxonomy" id="278164"/>
    <lineage>
        <taxon>Eukaryota</taxon>
        <taxon>Metazoa</taxon>
        <taxon>Chordata</taxon>
        <taxon>Craniata</taxon>
        <taxon>Vertebrata</taxon>
        <taxon>Euteleostomi</taxon>
        <taxon>Actinopterygii</taxon>
        <taxon>Neopterygii</taxon>
        <taxon>Teleostei</taxon>
        <taxon>Clupei</taxon>
        <taxon>Clupeiformes</taxon>
        <taxon>Clupeoidei</taxon>
        <taxon>Clupeidae</taxon>
        <taxon>Alosa</taxon>
    </lineage>
</organism>
<dbReference type="EMBL" id="JADWDJ010000001">
    <property type="protein sequence ID" value="KAG5285202.1"/>
    <property type="molecule type" value="Genomic_DNA"/>
</dbReference>
<comment type="caution">
    <text evidence="6">The sequence shown here is derived from an EMBL/GenBank/DDBJ whole genome shotgun (WGS) entry which is preliminary data.</text>
</comment>
<keyword evidence="3" id="KW-0677">Repeat</keyword>
<keyword evidence="4" id="KW-0472">Membrane</keyword>
<dbReference type="PANTHER" id="PTHR14514:SF4">
    <property type="entry name" value="NESPRIN-2"/>
    <property type="match status" value="1"/>
</dbReference>
<evidence type="ECO:0000313" key="7">
    <source>
        <dbReference type="Proteomes" id="UP000823561"/>
    </source>
</evidence>